<keyword evidence="2" id="KW-0812">Transmembrane</keyword>
<keyword evidence="2" id="KW-1133">Transmembrane helix</keyword>
<name>A0A239KPL0_EKHLU</name>
<accession>A0A239KPL0</accession>
<evidence type="ECO:0000256" key="1">
    <source>
        <dbReference type="SAM" id="Coils"/>
    </source>
</evidence>
<proteinExistence type="predicted"/>
<gene>
    <name evidence="3" type="ORF">SAMN05421640_2791</name>
</gene>
<organism evidence="3 4">
    <name type="scientific">Ekhidna lutea</name>
    <dbReference type="NCBI Taxonomy" id="447679"/>
    <lineage>
        <taxon>Bacteria</taxon>
        <taxon>Pseudomonadati</taxon>
        <taxon>Bacteroidota</taxon>
        <taxon>Cytophagia</taxon>
        <taxon>Cytophagales</taxon>
        <taxon>Reichenbachiellaceae</taxon>
        <taxon>Ekhidna</taxon>
    </lineage>
</organism>
<keyword evidence="2" id="KW-0472">Membrane</keyword>
<protein>
    <submittedName>
        <fullName evidence="3">Uncharacterized protein</fullName>
    </submittedName>
</protein>
<dbReference type="EMBL" id="FZPD01000004">
    <property type="protein sequence ID" value="SNT19618.1"/>
    <property type="molecule type" value="Genomic_DNA"/>
</dbReference>
<feature type="transmembrane region" description="Helical" evidence="2">
    <location>
        <begin position="39"/>
        <end position="57"/>
    </location>
</feature>
<dbReference type="RefSeq" id="WP_089357470.1">
    <property type="nucleotide sequence ID" value="NZ_FZPD01000004.1"/>
</dbReference>
<reference evidence="3 4" key="1">
    <citation type="submission" date="2017-06" db="EMBL/GenBank/DDBJ databases">
        <authorList>
            <person name="Kim H.J."/>
            <person name="Triplett B.A."/>
        </authorList>
    </citation>
    <scope>NUCLEOTIDE SEQUENCE [LARGE SCALE GENOMIC DNA]</scope>
    <source>
        <strain evidence="3 4">DSM 19307</strain>
    </source>
</reference>
<keyword evidence="1" id="KW-0175">Coiled coil</keyword>
<sequence length="124" mass="14076">MSKKETIEDRVKSLSEKEEKLKLQLSNDSDEVKGKVLRVGKIALIAGGVALLGYWVFNTIFGEEEDEDVKPKKKKKKRKNSDTGTSRLTALFLPYLSKYLETILGDEPGKENKKENDSIEKEEN</sequence>
<dbReference type="Proteomes" id="UP000198393">
    <property type="component" value="Unassembled WGS sequence"/>
</dbReference>
<evidence type="ECO:0000256" key="2">
    <source>
        <dbReference type="SAM" id="Phobius"/>
    </source>
</evidence>
<keyword evidence="4" id="KW-1185">Reference proteome</keyword>
<evidence type="ECO:0000313" key="4">
    <source>
        <dbReference type="Proteomes" id="UP000198393"/>
    </source>
</evidence>
<dbReference type="AlphaFoldDB" id="A0A239KPL0"/>
<feature type="coiled-coil region" evidence="1">
    <location>
        <begin position="4"/>
        <end position="31"/>
    </location>
</feature>
<evidence type="ECO:0000313" key="3">
    <source>
        <dbReference type="EMBL" id="SNT19618.1"/>
    </source>
</evidence>